<keyword evidence="2" id="KW-1185">Reference proteome</keyword>
<dbReference type="InParanoid" id="A0A2P5EJI4"/>
<feature type="non-terminal residue" evidence="1">
    <location>
        <position position="1"/>
    </location>
</feature>
<accession>A0A2P5EJI4</accession>
<organism evidence="1 2">
    <name type="scientific">Trema orientale</name>
    <name type="common">Charcoal tree</name>
    <name type="synonym">Celtis orientalis</name>
    <dbReference type="NCBI Taxonomy" id="63057"/>
    <lineage>
        <taxon>Eukaryota</taxon>
        <taxon>Viridiplantae</taxon>
        <taxon>Streptophyta</taxon>
        <taxon>Embryophyta</taxon>
        <taxon>Tracheophyta</taxon>
        <taxon>Spermatophyta</taxon>
        <taxon>Magnoliopsida</taxon>
        <taxon>eudicotyledons</taxon>
        <taxon>Gunneridae</taxon>
        <taxon>Pentapetalae</taxon>
        <taxon>rosids</taxon>
        <taxon>fabids</taxon>
        <taxon>Rosales</taxon>
        <taxon>Cannabaceae</taxon>
        <taxon>Trema</taxon>
    </lineage>
</organism>
<evidence type="ECO:0000313" key="1">
    <source>
        <dbReference type="EMBL" id="PON85695.1"/>
    </source>
</evidence>
<comment type="caution">
    <text evidence="1">The sequence shown here is derived from an EMBL/GenBank/DDBJ whole genome shotgun (WGS) entry which is preliminary data.</text>
</comment>
<dbReference type="AlphaFoldDB" id="A0A2P5EJI4"/>
<evidence type="ECO:0000313" key="2">
    <source>
        <dbReference type="Proteomes" id="UP000237000"/>
    </source>
</evidence>
<gene>
    <name evidence="1" type="ORF">TorRG33x02_185510</name>
</gene>
<dbReference type="Proteomes" id="UP000237000">
    <property type="component" value="Unassembled WGS sequence"/>
</dbReference>
<protein>
    <submittedName>
        <fullName evidence="1">Uncharacterized protein</fullName>
    </submittedName>
</protein>
<name>A0A2P5EJI4_TREOI</name>
<dbReference type="EMBL" id="JXTC01000144">
    <property type="protein sequence ID" value="PON85695.1"/>
    <property type="molecule type" value="Genomic_DNA"/>
</dbReference>
<sequence>TGMRNPIGYEFHRSNCLGKVCILCKCKFDKFSYSFDCLCKISLIFGYIYF</sequence>
<reference evidence="2" key="1">
    <citation type="submission" date="2016-06" db="EMBL/GenBank/DDBJ databases">
        <title>Parallel loss of symbiosis genes in relatives of nitrogen-fixing non-legume Parasponia.</title>
        <authorList>
            <person name="Van Velzen R."/>
            <person name="Holmer R."/>
            <person name="Bu F."/>
            <person name="Rutten L."/>
            <person name="Van Zeijl A."/>
            <person name="Liu W."/>
            <person name="Santuari L."/>
            <person name="Cao Q."/>
            <person name="Sharma T."/>
            <person name="Shen D."/>
            <person name="Roswanjaya Y."/>
            <person name="Wardhani T."/>
            <person name="Kalhor M.S."/>
            <person name="Jansen J."/>
            <person name="Van den Hoogen J."/>
            <person name="Gungor B."/>
            <person name="Hartog M."/>
            <person name="Hontelez J."/>
            <person name="Verver J."/>
            <person name="Yang W.-C."/>
            <person name="Schijlen E."/>
            <person name="Repin R."/>
            <person name="Schilthuizen M."/>
            <person name="Schranz E."/>
            <person name="Heidstra R."/>
            <person name="Miyata K."/>
            <person name="Fedorova E."/>
            <person name="Kohlen W."/>
            <person name="Bisseling T."/>
            <person name="Smit S."/>
            <person name="Geurts R."/>
        </authorList>
    </citation>
    <scope>NUCLEOTIDE SEQUENCE [LARGE SCALE GENOMIC DNA]</scope>
    <source>
        <strain evidence="2">cv. RG33-2</strain>
    </source>
</reference>
<proteinExistence type="predicted"/>